<sequence length="351" mass="37213">MKTFTTLMIALLAAVPYVAAHGFVSQIKIDGKSYKGNRPASSGMASPIRAISSQNPNHHANNPALTCGPDAKKGSQVAAANPGSKLEFHWNAADMSRWPHNTGPVLTYLAECTGTTCDKFDASKAKWFKIDELGKRSNGDWAQQDLYEGKPLTVSLPSNLKAGNYLVRHEIIALHLASTIGGAEFYPSCTQLKVGGDGTGVPSANELVSIPGAYKDTDPGIHISNPYGTGKYTMPGPAVAKLVAGTPGNNSGDDNNDDDTQNDDGDSKPAPTTTDASSAPTPSPTKAQNNTSGHCKRAMQKKKRASFVDDEIIADSDIIEEKREPGALEAGYGRRHFSRVMGRFASHAASI</sequence>
<dbReference type="Proteomes" id="UP000292702">
    <property type="component" value="Unassembled WGS sequence"/>
</dbReference>
<evidence type="ECO:0000256" key="6">
    <source>
        <dbReference type="ARBA" id="ARBA00023033"/>
    </source>
</evidence>
<keyword evidence="7" id="KW-1015">Disulfide bond</keyword>
<organism evidence="16 17">
    <name type="scientific">Steccherinum ochraceum</name>
    <dbReference type="NCBI Taxonomy" id="92696"/>
    <lineage>
        <taxon>Eukaryota</taxon>
        <taxon>Fungi</taxon>
        <taxon>Dikarya</taxon>
        <taxon>Basidiomycota</taxon>
        <taxon>Agaricomycotina</taxon>
        <taxon>Agaricomycetes</taxon>
        <taxon>Polyporales</taxon>
        <taxon>Steccherinaceae</taxon>
        <taxon>Steccherinum</taxon>
    </lineage>
</organism>
<evidence type="ECO:0000256" key="5">
    <source>
        <dbReference type="ARBA" id="ARBA00023008"/>
    </source>
</evidence>
<evidence type="ECO:0000256" key="1">
    <source>
        <dbReference type="ARBA" id="ARBA00001973"/>
    </source>
</evidence>
<keyword evidence="9" id="KW-0624">Polysaccharide degradation</keyword>
<feature type="domain" description="Auxiliary Activity family 9 catalytic" evidence="15">
    <location>
        <begin position="21"/>
        <end position="224"/>
    </location>
</feature>
<evidence type="ECO:0000256" key="9">
    <source>
        <dbReference type="ARBA" id="ARBA00023326"/>
    </source>
</evidence>
<dbReference type="EMBL" id="RWJN01000006">
    <property type="protein sequence ID" value="TCD71381.1"/>
    <property type="molecule type" value="Genomic_DNA"/>
</dbReference>
<feature type="compositionally biased region" description="Basic residues" evidence="13">
    <location>
        <begin position="294"/>
        <end position="305"/>
    </location>
</feature>
<dbReference type="EC" id="1.14.99.56" evidence="12"/>
<evidence type="ECO:0000259" key="15">
    <source>
        <dbReference type="Pfam" id="PF03443"/>
    </source>
</evidence>
<evidence type="ECO:0000256" key="3">
    <source>
        <dbReference type="ARBA" id="ARBA00023001"/>
    </source>
</evidence>
<evidence type="ECO:0000256" key="2">
    <source>
        <dbReference type="ARBA" id="ARBA00022723"/>
    </source>
</evidence>
<dbReference type="STRING" id="92696.A0A4R0RRF3"/>
<evidence type="ECO:0000256" key="14">
    <source>
        <dbReference type="SAM" id="SignalP"/>
    </source>
</evidence>
<dbReference type="CDD" id="cd21175">
    <property type="entry name" value="LPMO_AA9"/>
    <property type="match status" value="1"/>
</dbReference>
<keyword evidence="2" id="KW-0479">Metal-binding</keyword>
<keyword evidence="3" id="KW-0136">Cellulose degradation</keyword>
<protein>
    <recommendedName>
        <fullName evidence="12">lytic cellulose monooxygenase (C4-dehydrogenating)</fullName>
        <ecNumber evidence="12">1.14.99.56</ecNumber>
    </recommendedName>
</protein>
<proteinExistence type="inferred from homology"/>
<evidence type="ECO:0000256" key="10">
    <source>
        <dbReference type="ARBA" id="ARBA00044502"/>
    </source>
</evidence>
<comment type="catalytic activity">
    <reaction evidence="11">
        <text>[(1-&gt;4)-beta-D-glucosyl]n+m + reduced acceptor + O2 = 4-dehydro-beta-D-glucosyl-[(1-&gt;4)-beta-D-glucosyl]n-1 + [(1-&gt;4)-beta-D-glucosyl]m + acceptor + H2O.</text>
        <dbReference type="EC" id="1.14.99.56"/>
    </reaction>
</comment>
<feature type="compositionally biased region" description="Acidic residues" evidence="13">
    <location>
        <begin position="254"/>
        <end position="264"/>
    </location>
</feature>
<reference evidence="16 17" key="1">
    <citation type="submission" date="2018-11" db="EMBL/GenBank/DDBJ databases">
        <title>Genome assembly of Steccherinum ochraceum LE-BIN_3174, the white-rot fungus of the Steccherinaceae family (The Residual Polyporoid clade, Polyporales, Basidiomycota).</title>
        <authorList>
            <person name="Fedorova T.V."/>
            <person name="Glazunova O.A."/>
            <person name="Landesman E.O."/>
            <person name="Moiseenko K.V."/>
            <person name="Psurtseva N.V."/>
            <person name="Savinova O.S."/>
            <person name="Shakhova N.V."/>
            <person name="Tyazhelova T.V."/>
            <person name="Vasina D.V."/>
        </authorList>
    </citation>
    <scope>NUCLEOTIDE SEQUENCE [LARGE SCALE GENOMIC DNA]</scope>
    <source>
        <strain evidence="16 17">LE-BIN_3174</strain>
    </source>
</reference>
<keyword evidence="17" id="KW-1185">Reference proteome</keyword>
<evidence type="ECO:0000256" key="11">
    <source>
        <dbReference type="ARBA" id="ARBA00045077"/>
    </source>
</evidence>
<keyword evidence="6" id="KW-0503">Monooxygenase</keyword>
<evidence type="ECO:0000256" key="7">
    <source>
        <dbReference type="ARBA" id="ARBA00023157"/>
    </source>
</evidence>
<accession>A0A4R0RRF3</accession>
<dbReference type="GO" id="GO:0046872">
    <property type="term" value="F:metal ion binding"/>
    <property type="evidence" value="ECO:0007669"/>
    <property type="project" value="UniProtKB-KW"/>
</dbReference>
<comment type="similarity">
    <text evidence="10">Belongs to the polysaccharide monooxygenase AA9 family.</text>
</comment>
<gene>
    <name evidence="16" type="ORF">EIP91_010087</name>
</gene>
<dbReference type="AlphaFoldDB" id="A0A4R0RRF3"/>
<keyword evidence="14" id="KW-0732">Signal</keyword>
<feature type="chain" id="PRO_5020352482" description="lytic cellulose monooxygenase (C4-dehydrogenating)" evidence="14">
    <location>
        <begin position="21"/>
        <end position="351"/>
    </location>
</feature>
<comment type="caution">
    <text evidence="16">The sequence shown here is derived from an EMBL/GenBank/DDBJ whole genome shotgun (WGS) entry which is preliminary data.</text>
</comment>
<dbReference type="Pfam" id="PF03443">
    <property type="entry name" value="AA9"/>
    <property type="match status" value="1"/>
</dbReference>
<dbReference type="PANTHER" id="PTHR33353">
    <property type="entry name" value="PUTATIVE (AFU_ORTHOLOGUE AFUA_1G12560)-RELATED"/>
    <property type="match status" value="1"/>
</dbReference>
<feature type="compositionally biased region" description="Low complexity" evidence="13">
    <location>
        <begin position="268"/>
        <end position="287"/>
    </location>
</feature>
<keyword evidence="5" id="KW-0186">Copper</keyword>
<dbReference type="PANTHER" id="PTHR33353:SF6">
    <property type="entry name" value="ENDOGLUCANASE IV"/>
    <property type="match status" value="1"/>
</dbReference>
<comment type="cofactor">
    <cofactor evidence="1">
        <name>Cu(2+)</name>
        <dbReference type="ChEBI" id="CHEBI:29036"/>
    </cofactor>
</comment>
<dbReference type="OrthoDB" id="4849160at2759"/>
<dbReference type="GO" id="GO:0004497">
    <property type="term" value="F:monooxygenase activity"/>
    <property type="evidence" value="ECO:0007669"/>
    <property type="project" value="UniProtKB-KW"/>
</dbReference>
<dbReference type="Gene3D" id="2.70.50.70">
    <property type="match status" value="1"/>
</dbReference>
<evidence type="ECO:0000256" key="4">
    <source>
        <dbReference type="ARBA" id="ARBA00023002"/>
    </source>
</evidence>
<evidence type="ECO:0000256" key="8">
    <source>
        <dbReference type="ARBA" id="ARBA00023277"/>
    </source>
</evidence>
<evidence type="ECO:0000256" key="13">
    <source>
        <dbReference type="SAM" id="MobiDB-lite"/>
    </source>
</evidence>
<keyword evidence="8" id="KW-0119">Carbohydrate metabolism</keyword>
<dbReference type="InterPro" id="IPR005103">
    <property type="entry name" value="AA9_LPMO"/>
</dbReference>
<keyword evidence="4" id="KW-0560">Oxidoreductase</keyword>
<evidence type="ECO:0000313" key="16">
    <source>
        <dbReference type="EMBL" id="TCD71381.1"/>
    </source>
</evidence>
<dbReference type="GO" id="GO:0030245">
    <property type="term" value="P:cellulose catabolic process"/>
    <property type="evidence" value="ECO:0007669"/>
    <property type="project" value="UniProtKB-KW"/>
</dbReference>
<feature type="signal peptide" evidence="14">
    <location>
        <begin position="1"/>
        <end position="20"/>
    </location>
</feature>
<evidence type="ECO:0000256" key="12">
    <source>
        <dbReference type="ARBA" id="ARBA00047174"/>
    </source>
</evidence>
<evidence type="ECO:0000313" key="17">
    <source>
        <dbReference type="Proteomes" id="UP000292702"/>
    </source>
</evidence>
<feature type="region of interest" description="Disordered" evidence="13">
    <location>
        <begin position="239"/>
        <end position="305"/>
    </location>
</feature>
<name>A0A4R0RRF3_9APHY</name>
<dbReference type="InterPro" id="IPR049892">
    <property type="entry name" value="AA9"/>
</dbReference>